<dbReference type="InterPro" id="IPR010497">
    <property type="entry name" value="Epoxide_hydro_N"/>
</dbReference>
<dbReference type="PIRSF" id="PIRSF001112">
    <property type="entry name" value="Epoxide_hydrolase"/>
    <property type="match status" value="1"/>
</dbReference>
<dbReference type="PRINTS" id="PR00412">
    <property type="entry name" value="EPOXHYDRLASE"/>
</dbReference>
<evidence type="ECO:0000259" key="4">
    <source>
        <dbReference type="Pfam" id="PF06441"/>
    </source>
</evidence>
<reference evidence="5 6" key="1">
    <citation type="submission" date="2020-10" db="EMBL/GenBank/DDBJ databases">
        <title>Identification of Nocardia species via Next-generation sequencing and recognition of intraspecies genetic diversity.</title>
        <authorList>
            <person name="Li P."/>
            <person name="Li P."/>
            <person name="Lu B."/>
        </authorList>
    </citation>
    <scope>NUCLEOTIDE SEQUENCE [LARGE SCALE GENOMIC DNA]</scope>
    <source>
        <strain evidence="5 6">BJ06-0157</strain>
    </source>
</reference>
<comment type="similarity">
    <text evidence="1">Belongs to the peptidase S33 family.</text>
</comment>
<dbReference type="Pfam" id="PF06441">
    <property type="entry name" value="EHN"/>
    <property type="match status" value="1"/>
</dbReference>
<gene>
    <name evidence="5" type="ORF">IU459_30090</name>
</gene>
<keyword evidence="6" id="KW-1185">Reference proteome</keyword>
<evidence type="ECO:0000313" key="6">
    <source>
        <dbReference type="Proteomes" id="UP000702209"/>
    </source>
</evidence>
<keyword evidence="2" id="KW-0058">Aromatic hydrocarbons catabolism</keyword>
<evidence type="ECO:0000256" key="3">
    <source>
        <dbReference type="ARBA" id="ARBA00022801"/>
    </source>
</evidence>
<evidence type="ECO:0000313" key="5">
    <source>
        <dbReference type="EMBL" id="MBF6301762.1"/>
    </source>
</evidence>
<dbReference type="Gene3D" id="3.40.50.1820">
    <property type="entry name" value="alpha/beta hydrolase"/>
    <property type="match status" value="1"/>
</dbReference>
<evidence type="ECO:0000256" key="2">
    <source>
        <dbReference type="ARBA" id="ARBA00022797"/>
    </source>
</evidence>
<dbReference type="PANTHER" id="PTHR21661">
    <property type="entry name" value="EPOXIDE HYDROLASE 1-RELATED"/>
    <property type="match status" value="1"/>
</dbReference>
<dbReference type="RefSeq" id="WP_195132971.1">
    <property type="nucleotide sequence ID" value="NZ_JADLQX010000031.1"/>
</dbReference>
<proteinExistence type="inferred from homology"/>
<dbReference type="GO" id="GO:0016787">
    <property type="term" value="F:hydrolase activity"/>
    <property type="evidence" value="ECO:0007669"/>
    <property type="project" value="UniProtKB-KW"/>
</dbReference>
<dbReference type="InterPro" id="IPR016292">
    <property type="entry name" value="Epoxide_hydrolase"/>
</dbReference>
<dbReference type="Proteomes" id="UP000702209">
    <property type="component" value="Unassembled WGS sequence"/>
</dbReference>
<name>A0ABS0CYT8_9NOCA</name>
<organism evidence="5 6">
    <name type="scientific">Nocardia amamiensis</name>
    <dbReference type="NCBI Taxonomy" id="404578"/>
    <lineage>
        <taxon>Bacteria</taxon>
        <taxon>Bacillati</taxon>
        <taxon>Actinomycetota</taxon>
        <taxon>Actinomycetes</taxon>
        <taxon>Mycobacteriales</taxon>
        <taxon>Nocardiaceae</taxon>
        <taxon>Nocardia</taxon>
    </lineage>
</organism>
<feature type="domain" description="Epoxide hydrolase N-terminal" evidence="4">
    <location>
        <begin position="7"/>
        <end position="114"/>
    </location>
</feature>
<comment type="caution">
    <text evidence="5">The sequence shown here is derived from an EMBL/GenBank/DDBJ whole genome shotgun (WGS) entry which is preliminary data.</text>
</comment>
<dbReference type="EMBL" id="JADLQX010000031">
    <property type="protein sequence ID" value="MBF6301762.1"/>
    <property type="molecule type" value="Genomic_DNA"/>
</dbReference>
<dbReference type="InterPro" id="IPR029058">
    <property type="entry name" value="AB_hydrolase_fold"/>
</dbReference>
<protein>
    <submittedName>
        <fullName evidence="5">Epoxide hydrolase</fullName>
    </submittedName>
</protein>
<evidence type="ECO:0000256" key="1">
    <source>
        <dbReference type="ARBA" id="ARBA00010088"/>
    </source>
</evidence>
<dbReference type="PANTHER" id="PTHR21661:SF35">
    <property type="entry name" value="EPOXIDE HYDROLASE"/>
    <property type="match status" value="1"/>
</dbReference>
<dbReference type="InterPro" id="IPR000639">
    <property type="entry name" value="Epox_hydrolase-like"/>
</dbReference>
<keyword evidence="3 5" id="KW-0378">Hydrolase</keyword>
<accession>A0ABS0CYT8</accession>
<dbReference type="SUPFAM" id="SSF53474">
    <property type="entry name" value="alpha/beta-Hydrolases"/>
    <property type="match status" value="1"/>
</dbReference>
<sequence>MTNTTQIRPFRIDISQSELDDLRQRLTRARLPHVVPGTEGDWERGIAPRYLRELAEYWRDDFDWRAQEARLNAYDQFTTEIDGQTFHFFHVRSPEPQAIPLLITHGYPGSVVEFLELIGPLTDPRSHGGDPADAFHVVIPSLPGFGFSTPVASTGWELARTTEAFAELMSRLGYEKFVAQGGDVGAGVTGRLAALYPERVIATHVNSDQGMLGLVGEQLPMPGGLTVDELAGIEAAQGKWAQQKGYLVLQNTQPNAVAAALTDSPIAQLGWIAEKFQVWTDPARPEGAAVDRDLLLTNISIYWFTRSGASAAQFLWEAAHSGMDWVAPSGVPQGWAVFNTHPLMHRVMNPDGHIEHFTEYAEGGHFAAAEQPELFLADVRAFFRRYRG</sequence>